<dbReference type="RefSeq" id="WP_092557245.1">
    <property type="nucleotide sequence ID" value="NZ_FNPZ01000005.1"/>
</dbReference>
<evidence type="ECO:0000259" key="2">
    <source>
        <dbReference type="Pfam" id="PF07859"/>
    </source>
</evidence>
<evidence type="ECO:0000313" key="4">
    <source>
        <dbReference type="Proteomes" id="UP000198891"/>
    </source>
</evidence>
<organism evidence="3 4">
    <name type="scientific">Herbiconiux ginsengi</name>
    <dbReference type="NCBI Taxonomy" id="381665"/>
    <lineage>
        <taxon>Bacteria</taxon>
        <taxon>Bacillati</taxon>
        <taxon>Actinomycetota</taxon>
        <taxon>Actinomycetes</taxon>
        <taxon>Micrococcales</taxon>
        <taxon>Microbacteriaceae</taxon>
        <taxon>Herbiconiux</taxon>
    </lineage>
</organism>
<dbReference type="EMBL" id="FNPZ01000005">
    <property type="protein sequence ID" value="SDZ47647.1"/>
    <property type="molecule type" value="Genomic_DNA"/>
</dbReference>
<accession>A0A1H3TCG8</accession>
<dbReference type="AlphaFoldDB" id="A0A1H3TCG8"/>
<dbReference type="Gene3D" id="3.40.50.1820">
    <property type="entry name" value="alpha/beta hydrolase"/>
    <property type="match status" value="1"/>
</dbReference>
<dbReference type="Proteomes" id="UP000198891">
    <property type="component" value="Unassembled WGS sequence"/>
</dbReference>
<dbReference type="InterPro" id="IPR029058">
    <property type="entry name" value="AB_hydrolase_fold"/>
</dbReference>
<dbReference type="GO" id="GO:0016787">
    <property type="term" value="F:hydrolase activity"/>
    <property type="evidence" value="ECO:0007669"/>
    <property type="project" value="UniProtKB-KW"/>
</dbReference>
<protein>
    <submittedName>
        <fullName evidence="3">Acetyl esterase/lipase</fullName>
    </submittedName>
</protein>
<dbReference type="STRING" id="381665.SAMN05216554_4049"/>
<keyword evidence="1" id="KW-0378">Hydrolase</keyword>
<gene>
    <name evidence="3" type="ORF">SAMN05216554_4049</name>
</gene>
<dbReference type="PANTHER" id="PTHR48081">
    <property type="entry name" value="AB HYDROLASE SUPERFAMILY PROTEIN C4A8.06C"/>
    <property type="match status" value="1"/>
</dbReference>
<dbReference type="Pfam" id="PF07859">
    <property type="entry name" value="Abhydrolase_3"/>
    <property type="match status" value="1"/>
</dbReference>
<evidence type="ECO:0000313" key="3">
    <source>
        <dbReference type="EMBL" id="SDZ47647.1"/>
    </source>
</evidence>
<name>A0A1H3TCG8_9MICO</name>
<dbReference type="SUPFAM" id="SSF53474">
    <property type="entry name" value="alpha/beta-Hydrolases"/>
    <property type="match status" value="1"/>
</dbReference>
<dbReference type="InterPro" id="IPR050300">
    <property type="entry name" value="GDXG_lipolytic_enzyme"/>
</dbReference>
<proteinExistence type="predicted"/>
<feature type="domain" description="Alpha/beta hydrolase fold-3" evidence="2">
    <location>
        <begin position="77"/>
        <end position="279"/>
    </location>
</feature>
<keyword evidence="4" id="KW-1185">Reference proteome</keyword>
<sequence length="307" mass="33292">MSETTEVNLSAEATAFAEWFLRYRVPPTELEVNRALVEANHRMATEPENVTYRDIDAGGVPAIWCEPIGADTRFVLLHGHNGGTVVGSAAMDRKTAGHIAAAIGIPSLVVDFRLAPENKYPAQIDDFESAVTWLVDQGYAPDCIVTIGHSVGGYLAAALAIRLRDAGKPTPLAVVSISPWADLSINNETMRTNAEKDLLLSKELLEFFREAWIGGTDVASDDVRINLIHSDLGGLPPILVSWGTYEVLAGEDQIFADRLRSAGVDVSELPVAGLQHSYVVGAGRVPEADRAIKQIAEWVREKVGIRR</sequence>
<evidence type="ECO:0000256" key="1">
    <source>
        <dbReference type="ARBA" id="ARBA00022801"/>
    </source>
</evidence>
<reference evidence="3 4" key="1">
    <citation type="submission" date="2016-10" db="EMBL/GenBank/DDBJ databases">
        <authorList>
            <person name="de Groot N.N."/>
        </authorList>
    </citation>
    <scope>NUCLEOTIDE SEQUENCE [LARGE SCALE GENOMIC DNA]</scope>
    <source>
        <strain evidence="3 4">CGMCC 4.3491</strain>
    </source>
</reference>
<dbReference type="OrthoDB" id="9803828at2"/>
<dbReference type="InterPro" id="IPR013094">
    <property type="entry name" value="AB_hydrolase_3"/>
</dbReference>